<dbReference type="NCBIfam" id="TIGR00254">
    <property type="entry name" value="GGDEF"/>
    <property type="match status" value="1"/>
</dbReference>
<reference evidence="5" key="1">
    <citation type="journal article" date="2018" name="Front. Microbiol.">
        <title>Genome-Based Analysis Reveals the Taxonomy and Diversity of the Family Idiomarinaceae.</title>
        <authorList>
            <person name="Liu Y."/>
            <person name="Lai Q."/>
            <person name="Shao Z."/>
        </authorList>
    </citation>
    <scope>NUCLEOTIDE SEQUENCE [LARGE SCALE GENOMIC DNA]</scope>
    <source>
        <strain evidence="5">R22</strain>
    </source>
</reference>
<dbReference type="RefSeq" id="WP_126782694.1">
    <property type="nucleotide sequence ID" value="NZ_PIQC01000007.1"/>
</dbReference>
<evidence type="ECO:0000313" key="4">
    <source>
        <dbReference type="EMBL" id="RUO67204.1"/>
    </source>
</evidence>
<dbReference type="AlphaFoldDB" id="A0A432YV45"/>
<dbReference type="PANTHER" id="PTHR46663:SF2">
    <property type="entry name" value="GGDEF DOMAIN-CONTAINING PROTEIN"/>
    <property type="match status" value="1"/>
</dbReference>
<dbReference type="Pfam" id="PF00497">
    <property type="entry name" value="SBP_bac_3"/>
    <property type="match status" value="1"/>
</dbReference>
<accession>A0A432YV45</accession>
<dbReference type="SMART" id="SM00267">
    <property type="entry name" value="GGDEF"/>
    <property type="match status" value="1"/>
</dbReference>
<protein>
    <recommendedName>
        <fullName evidence="3">GGDEF domain-containing protein</fullName>
    </recommendedName>
</protein>
<dbReference type="PROSITE" id="PS50887">
    <property type="entry name" value="GGDEF"/>
    <property type="match status" value="1"/>
</dbReference>
<dbReference type="Proteomes" id="UP000288058">
    <property type="component" value="Unassembled WGS sequence"/>
</dbReference>
<dbReference type="SUPFAM" id="SSF53850">
    <property type="entry name" value="Periplasmic binding protein-like II"/>
    <property type="match status" value="1"/>
</dbReference>
<name>A0A432YV45_9GAMM</name>
<dbReference type="InterPro" id="IPR052163">
    <property type="entry name" value="DGC-Regulatory_Protein"/>
</dbReference>
<proteinExistence type="predicted"/>
<gene>
    <name evidence="4" type="ORF">CWI78_10150</name>
</gene>
<dbReference type="CDD" id="cd01007">
    <property type="entry name" value="PBP2_BvgS_HisK_like"/>
    <property type="match status" value="1"/>
</dbReference>
<dbReference type="CDD" id="cd01949">
    <property type="entry name" value="GGDEF"/>
    <property type="match status" value="1"/>
</dbReference>
<evidence type="ECO:0000256" key="1">
    <source>
        <dbReference type="ARBA" id="ARBA00001946"/>
    </source>
</evidence>
<dbReference type="InterPro" id="IPR001638">
    <property type="entry name" value="Solute-binding_3/MltF_N"/>
</dbReference>
<feature type="signal peptide" evidence="2">
    <location>
        <begin position="1"/>
        <end position="24"/>
    </location>
</feature>
<evidence type="ECO:0000256" key="2">
    <source>
        <dbReference type="SAM" id="SignalP"/>
    </source>
</evidence>
<dbReference type="Pfam" id="PF00990">
    <property type="entry name" value="GGDEF"/>
    <property type="match status" value="1"/>
</dbReference>
<sequence length="476" mass="53006">MNRALAIVSAMSVMVAFSLSNSYASQPEGWLEDYEEVRVGVPEQLAPLVSIEDGEAKGLDVDLLKKFTSEFSAKIVWKPCGQWADCLDAIKNKEIDVLTSVSYSVERNQFMDFTQSYWSMPWAAISLENQQVSSGSIALEQLSDSNVGVVEGYSIESQISQLSGIQLIRVKGIREGMSVLRGRTVDYYVDGLPMLVHELQQRPLPTAKLSVIDDAKGEELYLAVRDDWKPLVMALNRGIDAVGDSEHNQLKQKWYGFELEQGWSNEELLDIAMKAGSVVLLVIVGFAVWNSRLRKEIKLRKAAERRIRHIATHDELTGLPNRNLMQDRLEQTLSQNERTGRPFAVLFLDLDGFKKINDDFGHNCGDELLIHAAHRMNSLLRRSDTVCRHGGDEFVIILPTANTIGSALAVSRKLVVQLAKPYKVKKKTLEISVSIGVAVYPKHGKNTDDLLRSADKAMYTAKAAGKNDVRLAGDDG</sequence>
<dbReference type="SUPFAM" id="SSF55073">
    <property type="entry name" value="Nucleotide cyclase"/>
    <property type="match status" value="1"/>
</dbReference>
<comment type="cofactor">
    <cofactor evidence="1">
        <name>Mg(2+)</name>
        <dbReference type="ChEBI" id="CHEBI:18420"/>
    </cofactor>
</comment>
<dbReference type="InterPro" id="IPR000160">
    <property type="entry name" value="GGDEF_dom"/>
</dbReference>
<dbReference type="Gene3D" id="3.30.70.270">
    <property type="match status" value="1"/>
</dbReference>
<feature type="chain" id="PRO_5018977552" description="GGDEF domain-containing protein" evidence="2">
    <location>
        <begin position="25"/>
        <end position="476"/>
    </location>
</feature>
<comment type="caution">
    <text evidence="4">The sequence shown here is derived from an EMBL/GenBank/DDBJ whole genome shotgun (WGS) entry which is preliminary data.</text>
</comment>
<dbReference type="GO" id="GO:0003824">
    <property type="term" value="F:catalytic activity"/>
    <property type="evidence" value="ECO:0007669"/>
    <property type="project" value="UniProtKB-ARBA"/>
</dbReference>
<keyword evidence="5" id="KW-1185">Reference proteome</keyword>
<dbReference type="InterPro" id="IPR043128">
    <property type="entry name" value="Rev_trsase/Diguanyl_cyclase"/>
</dbReference>
<evidence type="ECO:0000313" key="5">
    <source>
        <dbReference type="Proteomes" id="UP000288058"/>
    </source>
</evidence>
<keyword evidence="2" id="KW-0732">Signal</keyword>
<dbReference type="FunFam" id="3.30.70.270:FF:000001">
    <property type="entry name" value="Diguanylate cyclase domain protein"/>
    <property type="match status" value="1"/>
</dbReference>
<evidence type="ECO:0000259" key="3">
    <source>
        <dbReference type="PROSITE" id="PS50887"/>
    </source>
</evidence>
<feature type="domain" description="GGDEF" evidence="3">
    <location>
        <begin position="341"/>
        <end position="474"/>
    </location>
</feature>
<dbReference type="OrthoDB" id="9180959at2"/>
<dbReference type="PANTHER" id="PTHR46663">
    <property type="entry name" value="DIGUANYLATE CYCLASE DGCT-RELATED"/>
    <property type="match status" value="1"/>
</dbReference>
<dbReference type="Gene3D" id="3.40.190.10">
    <property type="entry name" value="Periplasmic binding protein-like II"/>
    <property type="match status" value="2"/>
</dbReference>
<organism evidence="4 5">
    <name type="scientific">Idiomarina ramblicola</name>
    <dbReference type="NCBI Taxonomy" id="263724"/>
    <lineage>
        <taxon>Bacteria</taxon>
        <taxon>Pseudomonadati</taxon>
        <taxon>Pseudomonadota</taxon>
        <taxon>Gammaproteobacteria</taxon>
        <taxon>Alteromonadales</taxon>
        <taxon>Idiomarinaceae</taxon>
        <taxon>Idiomarina</taxon>
    </lineage>
</organism>
<dbReference type="SMART" id="SM00062">
    <property type="entry name" value="PBPb"/>
    <property type="match status" value="1"/>
</dbReference>
<dbReference type="EMBL" id="PIQC01000007">
    <property type="protein sequence ID" value="RUO67204.1"/>
    <property type="molecule type" value="Genomic_DNA"/>
</dbReference>
<dbReference type="InterPro" id="IPR029787">
    <property type="entry name" value="Nucleotide_cyclase"/>
</dbReference>